<dbReference type="GO" id="GO:0015036">
    <property type="term" value="F:disulfide oxidoreductase activity"/>
    <property type="evidence" value="ECO:0007669"/>
    <property type="project" value="TreeGrafter"/>
</dbReference>
<dbReference type="InterPro" id="IPR004675">
    <property type="entry name" value="AhpD_core"/>
</dbReference>
<dbReference type="EC" id="1.11.1.28" evidence="6"/>
<organism evidence="8 9">
    <name type="scientific">Occallatibacter riparius</name>
    <dbReference type="NCBI Taxonomy" id="1002689"/>
    <lineage>
        <taxon>Bacteria</taxon>
        <taxon>Pseudomonadati</taxon>
        <taxon>Acidobacteriota</taxon>
        <taxon>Terriglobia</taxon>
        <taxon>Terriglobales</taxon>
        <taxon>Acidobacteriaceae</taxon>
        <taxon>Occallatibacter</taxon>
    </lineage>
</organism>
<dbReference type="GO" id="GO:0006979">
    <property type="term" value="P:response to oxidative stress"/>
    <property type="evidence" value="ECO:0007669"/>
    <property type="project" value="InterPro"/>
</dbReference>
<dbReference type="Proteomes" id="UP001059380">
    <property type="component" value="Chromosome"/>
</dbReference>
<dbReference type="NCBIfam" id="TIGR00777">
    <property type="entry name" value="ahpD"/>
    <property type="match status" value="1"/>
</dbReference>
<comment type="similarity">
    <text evidence="6">Belongs to the AhpD family.</text>
</comment>
<dbReference type="GO" id="GO:0032843">
    <property type="term" value="F:hydroperoxide reductase activity"/>
    <property type="evidence" value="ECO:0007669"/>
    <property type="project" value="InterPro"/>
</dbReference>
<dbReference type="NCBIfam" id="TIGR00778">
    <property type="entry name" value="ahpD_dom"/>
    <property type="match status" value="1"/>
</dbReference>
<dbReference type="InterPro" id="IPR004674">
    <property type="entry name" value="AhpD"/>
</dbReference>
<keyword evidence="3 6" id="KW-0560">Oxidoreductase</keyword>
<dbReference type="InterPro" id="IPR029032">
    <property type="entry name" value="AhpD-like"/>
</dbReference>
<keyword evidence="2 6" id="KW-0049">Antioxidant</keyword>
<dbReference type="PANTHER" id="PTHR33930:SF7">
    <property type="entry name" value="ALKYL HYDROPEROXIDE REDUCTASE AHPD"/>
    <property type="match status" value="1"/>
</dbReference>
<name>A0A9J7BTR5_9BACT</name>
<feature type="disulfide bond" description="Interchain (with AhpC); in linked form" evidence="6">
    <location>
        <position position="135"/>
    </location>
</feature>
<accession>A0A9J7BTR5</accession>
<dbReference type="GO" id="GO:0045454">
    <property type="term" value="P:cell redox homeostasis"/>
    <property type="evidence" value="ECO:0007669"/>
    <property type="project" value="TreeGrafter"/>
</dbReference>
<dbReference type="SUPFAM" id="SSF69118">
    <property type="entry name" value="AhpD-like"/>
    <property type="match status" value="1"/>
</dbReference>
<comment type="function">
    <text evidence="6">Antioxidant protein with alkyl hydroperoxidase activity. Required for the reduction of the AhpC active site cysteine residues and for the regeneration of the AhpC enzyme activity.</text>
</comment>
<evidence type="ECO:0000256" key="6">
    <source>
        <dbReference type="HAMAP-Rule" id="MF_01676"/>
    </source>
</evidence>
<evidence type="ECO:0000259" key="7">
    <source>
        <dbReference type="Pfam" id="PF02627"/>
    </source>
</evidence>
<evidence type="ECO:0000313" key="9">
    <source>
        <dbReference type="Proteomes" id="UP001059380"/>
    </source>
</evidence>
<dbReference type="RefSeq" id="WP_260793814.1">
    <property type="nucleotide sequence ID" value="NZ_CP093313.1"/>
</dbReference>
<evidence type="ECO:0000256" key="5">
    <source>
        <dbReference type="ARBA" id="ARBA00023284"/>
    </source>
</evidence>
<dbReference type="KEGG" id="orp:MOP44_27660"/>
<feature type="domain" description="Carboxymuconolactone decarboxylase-like" evidence="7">
    <location>
        <begin position="100"/>
        <end position="175"/>
    </location>
</feature>
<evidence type="ECO:0000256" key="3">
    <source>
        <dbReference type="ARBA" id="ARBA00023002"/>
    </source>
</evidence>
<dbReference type="AlphaFoldDB" id="A0A9J7BTR5"/>
<keyword evidence="1 6" id="KW-0575">Peroxidase</keyword>
<dbReference type="PANTHER" id="PTHR33930">
    <property type="entry name" value="ALKYL HYDROPEROXIDE REDUCTASE AHPD"/>
    <property type="match status" value="1"/>
</dbReference>
<dbReference type="InterPro" id="IPR003779">
    <property type="entry name" value="CMD-like"/>
</dbReference>
<dbReference type="Gene3D" id="1.20.1290.10">
    <property type="entry name" value="AhpD-like"/>
    <property type="match status" value="1"/>
</dbReference>
<comment type="catalytic activity">
    <reaction evidence="6">
        <text>N(6)-[(R)-dihydrolipoyl]-L-lysyl-[lipoyl-carrier protein] + a hydroperoxide = N(6)-[(R)-lipoyl]-L-lysyl-[lipoyl-carrier protein] + an alcohol + H2O</text>
        <dbReference type="Rhea" id="RHEA:62636"/>
        <dbReference type="Rhea" id="RHEA-COMP:10502"/>
        <dbReference type="Rhea" id="RHEA-COMP:16355"/>
        <dbReference type="ChEBI" id="CHEBI:15377"/>
        <dbReference type="ChEBI" id="CHEBI:30879"/>
        <dbReference type="ChEBI" id="CHEBI:35924"/>
        <dbReference type="ChEBI" id="CHEBI:83099"/>
        <dbReference type="ChEBI" id="CHEBI:83100"/>
        <dbReference type="EC" id="1.11.1.28"/>
    </reaction>
</comment>
<feature type="active site" description="Cysteine sulfenic acid (-SOH) intermediate" evidence="6">
    <location>
        <position position="135"/>
    </location>
</feature>
<dbReference type="HAMAP" id="MF_01676">
    <property type="entry name" value="AhpD"/>
    <property type="match status" value="1"/>
</dbReference>
<sequence>MTLDALIDTLPTYAKDLKLNYSSLVRNNTELTPQQLWGTVVASAIATRSAALTAAVLQAAPAQLSPQALEAAQAAAAIMGMNNVFYRFHHLAANEKYSTMPARLRMNGLRGHGVEEVDFELWSLAVSAINACGKCVGAHEKVVREKGASEELVLATVRVASVIHAIGAVLDAVHAQAAITAPEPALA</sequence>
<feature type="active site" description="Proton donor" evidence="6">
    <location>
        <position position="132"/>
    </location>
</feature>
<gene>
    <name evidence="6" type="primary">ahpD</name>
    <name evidence="8" type="ORF">MOP44_27660</name>
</gene>
<evidence type="ECO:0000256" key="1">
    <source>
        <dbReference type="ARBA" id="ARBA00022559"/>
    </source>
</evidence>
<dbReference type="EMBL" id="CP093313">
    <property type="protein sequence ID" value="UWZ84310.1"/>
    <property type="molecule type" value="Genomic_DNA"/>
</dbReference>
<keyword evidence="5 6" id="KW-0676">Redox-active center</keyword>
<reference evidence="8" key="1">
    <citation type="submission" date="2021-04" db="EMBL/GenBank/DDBJ databases">
        <title>Phylogenetic analysis of Acidobacteriaceae.</title>
        <authorList>
            <person name="Qiu L."/>
            <person name="Zhang Q."/>
        </authorList>
    </citation>
    <scope>NUCLEOTIDE SEQUENCE</scope>
    <source>
        <strain evidence="8">DSM 25168</strain>
    </source>
</reference>
<protein>
    <recommendedName>
        <fullName evidence="6">Alkyl hydroperoxide reductase AhpD</fullName>
        <ecNumber evidence="6">1.11.1.28</ecNumber>
    </recommendedName>
    <alternativeName>
        <fullName evidence="6">Alkylhydroperoxidase AhpD</fullName>
    </alternativeName>
</protein>
<evidence type="ECO:0000256" key="4">
    <source>
        <dbReference type="ARBA" id="ARBA00023157"/>
    </source>
</evidence>
<dbReference type="Pfam" id="PF02627">
    <property type="entry name" value="CMD"/>
    <property type="match status" value="1"/>
</dbReference>
<keyword evidence="4 6" id="KW-1015">Disulfide bond</keyword>
<evidence type="ECO:0000256" key="2">
    <source>
        <dbReference type="ARBA" id="ARBA00022862"/>
    </source>
</evidence>
<proteinExistence type="inferred from homology"/>
<keyword evidence="9" id="KW-1185">Reference proteome</keyword>
<feature type="disulfide bond" evidence="6">
    <location>
        <begin position="132"/>
        <end position="135"/>
    </location>
</feature>
<dbReference type="GO" id="GO:0051920">
    <property type="term" value="F:peroxiredoxin activity"/>
    <property type="evidence" value="ECO:0007669"/>
    <property type="project" value="InterPro"/>
</dbReference>
<evidence type="ECO:0000313" key="8">
    <source>
        <dbReference type="EMBL" id="UWZ84310.1"/>
    </source>
</evidence>